<proteinExistence type="predicted"/>
<dbReference type="EMBL" id="KB469307">
    <property type="protein sequence ID" value="EPQ52500.1"/>
    <property type="molecule type" value="Genomic_DNA"/>
</dbReference>
<feature type="transmembrane region" description="Helical" evidence="1">
    <location>
        <begin position="49"/>
        <end position="73"/>
    </location>
</feature>
<keyword evidence="4" id="KW-1185">Reference proteome</keyword>
<dbReference type="HOGENOM" id="CLU_2277803_0_0_1"/>
<feature type="domain" description="DUF6534" evidence="2">
    <location>
        <begin position="23"/>
        <end position="101"/>
    </location>
</feature>
<feature type="transmembrane region" description="Helical" evidence="1">
    <location>
        <begin position="13"/>
        <end position="37"/>
    </location>
</feature>
<dbReference type="GeneID" id="19304469"/>
<dbReference type="Pfam" id="PF20152">
    <property type="entry name" value="DUF6534"/>
    <property type="match status" value="1"/>
</dbReference>
<reference evidence="3 4" key="1">
    <citation type="journal article" date="2012" name="Science">
        <title>The Paleozoic origin of enzymatic lignin decomposition reconstructed from 31 fungal genomes.</title>
        <authorList>
            <person name="Floudas D."/>
            <person name="Binder M."/>
            <person name="Riley R."/>
            <person name="Barry K."/>
            <person name="Blanchette R.A."/>
            <person name="Henrissat B."/>
            <person name="Martinez A.T."/>
            <person name="Otillar R."/>
            <person name="Spatafora J.W."/>
            <person name="Yadav J.S."/>
            <person name="Aerts A."/>
            <person name="Benoit I."/>
            <person name="Boyd A."/>
            <person name="Carlson A."/>
            <person name="Copeland A."/>
            <person name="Coutinho P.M."/>
            <person name="de Vries R.P."/>
            <person name="Ferreira P."/>
            <person name="Findley K."/>
            <person name="Foster B."/>
            <person name="Gaskell J."/>
            <person name="Glotzer D."/>
            <person name="Gorecki P."/>
            <person name="Heitman J."/>
            <person name="Hesse C."/>
            <person name="Hori C."/>
            <person name="Igarashi K."/>
            <person name="Jurgens J.A."/>
            <person name="Kallen N."/>
            <person name="Kersten P."/>
            <person name="Kohler A."/>
            <person name="Kuees U."/>
            <person name="Kumar T.K.A."/>
            <person name="Kuo A."/>
            <person name="LaButti K."/>
            <person name="Larrondo L.F."/>
            <person name="Lindquist E."/>
            <person name="Ling A."/>
            <person name="Lombard V."/>
            <person name="Lucas S."/>
            <person name="Lundell T."/>
            <person name="Martin R."/>
            <person name="McLaughlin D.J."/>
            <person name="Morgenstern I."/>
            <person name="Morin E."/>
            <person name="Murat C."/>
            <person name="Nagy L.G."/>
            <person name="Nolan M."/>
            <person name="Ohm R.A."/>
            <person name="Patyshakuliyeva A."/>
            <person name="Rokas A."/>
            <person name="Ruiz-Duenas F.J."/>
            <person name="Sabat G."/>
            <person name="Salamov A."/>
            <person name="Samejima M."/>
            <person name="Schmutz J."/>
            <person name="Slot J.C."/>
            <person name="St John F."/>
            <person name="Stenlid J."/>
            <person name="Sun H."/>
            <person name="Sun S."/>
            <person name="Syed K."/>
            <person name="Tsang A."/>
            <person name="Wiebenga A."/>
            <person name="Young D."/>
            <person name="Pisabarro A."/>
            <person name="Eastwood D.C."/>
            <person name="Martin F."/>
            <person name="Cullen D."/>
            <person name="Grigoriev I.V."/>
            <person name="Hibbett D.S."/>
        </authorList>
    </citation>
    <scope>NUCLEOTIDE SEQUENCE [LARGE SCALE GENOMIC DNA]</scope>
    <source>
        <strain evidence="3 4">ATCC 11539</strain>
    </source>
</reference>
<evidence type="ECO:0000256" key="1">
    <source>
        <dbReference type="SAM" id="Phobius"/>
    </source>
</evidence>
<organism evidence="3 4">
    <name type="scientific">Gloeophyllum trabeum (strain ATCC 11539 / FP-39264 / Madison 617)</name>
    <name type="common">Brown rot fungus</name>
    <dbReference type="NCBI Taxonomy" id="670483"/>
    <lineage>
        <taxon>Eukaryota</taxon>
        <taxon>Fungi</taxon>
        <taxon>Dikarya</taxon>
        <taxon>Basidiomycota</taxon>
        <taxon>Agaricomycotina</taxon>
        <taxon>Agaricomycetes</taxon>
        <taxon>Gloeophyllales</taxon>
        <taxon>Gloeophyllaceae</taxon>
        <taxon>Gloeophyllum</taxon>
    </lineage>
</organism>
<protein>
    <recommendedName>
        <fullName evidence="2">DUF6534 domain-containing protein</fullName>
    </recommendedName>
</protein>
<keyword evidence="1" id="KW-1133">Transmembrane helix</keyword>
<dbReference type="AlphaFoldDB" id="S7RE86"/>
<evidence type="ECO:0000259" key="2">
    <source>
        <dbReference type="Pfam" id="PF20152"/>
    </source>
</evidence>
<name>S7RE86_GLOTA</name>
<dbReference type="RefSeq" id="XP_007868810.1">
    <property type="nucleotide sequence ID" value="XM_007870619.1"/>
</dbReference>
<sequence>MFPDFENGSKYEWIAITTAGCRTITDLAIGVAICIALKAKAGLLWSNSFVKLIGDLAIVSGVLTSLASTAYLISLITRPSNLTYTGLYYVYGKLHVNTLLAG</sequence>
<evidence type="ECO:0000313" key="3">
    <source>
        <dbReference type="EMBL" id="EPQ52500.1"/>
    </source>
</evidence>
<dbReference type="InterPro" id="IPR045339">
    <property type="entry name" value="DUF6534"/>
</dbReference>
<dbReference type="Proteomes" id="UP000030669">
    <property type="component" value="Unassembled WGS sequence"/>
</dbReference>
<evidence type="ECO:0000313" key="4">
    <source>
        <dbReference type="Proteomes" id="UP000030669"/>
    </source>
</evidence>
<gene>
    <name evidence="3" type="ORF">GLOTRDRAFT_140227</name>
</gene>
<dbReference type="KEGG" id="gtr:GLOTRDRAFT_140227"/>
<keyword evidence="1" id="KW-0472">Membrane</keyword>
<accession>S7RE86</accession>
<keyword evidence="1" id="KW-0812">Transmembrane</keyword>
<dbReference type="OrthoDB" id="2745105at2759"/>